<sequence length="265" mass="29278">MSEPSSKPPEGTPQSGANPFTDTPAPWMNMKSQVFSTVARAKGIPEGSYAELEAQSPFADQDASGQYRGLVCSVMIVRYFETPVDPYDEILFVPGHFDVPDKGIKRPRVTRIYVSSKESVYNGRKNWNIPKHLANFKFIPSDKSSAIPYAGVEISLPSTPDQPFVTLDFSPVTILSKPSFPFSTSYVPIDMGLWAPALPESKDWKENGLVGTQEWRQARADISGWARVIRVKGKLGDGQAFPDLKLGGLWVYINDARVSFVTVEA</sequence>
<evidence type="ECO:0000313" key="3">
    <source>
        <dbReference type="Proteomes" id="UP000223968"/>
    </source>
</evidence>
<feature type="compositionally biased region" description="Polar residues" evidence="1">
    <location>
        <begin position="12"/>
        <end position="21"/>
    </location>
</feature>
<comment type="caution">
    <text evidence="2">The sequence shown here is derived from an EMBL/GenBank/DDBJ whole genome shotgun (WGS) entry which is preliminary data.</text>
</comment>
<dbReference type="SUPFAM" id="SSF160104">
    <property type="entry name" value="Acetoacetate decarboxylase-like"/>
    <property type="match status" value="1"/>
</dbReference>
<proteinExistence type="predicted"/>
<dbReference type="Gene3D" id="2.40.400.10">
    <property type="entry name" value="Acetoacetate decarboxylase-like"/>
    <property type="match status" value="1"/>
</dbReference>
<reference evidence="2 3" key="1">
    <citation type="submission" date="2017-10" db="EMBL/GenBank/DDBJ databases">
        <title>Comparative genomics in systemic dimorphic fungi from Ajellomycetaceae.</title>
        <authorList>
            <person name="Munoz J.F."/>
            <person name="Mcewen J.G."/>
            <person name="Clay O.K."/>
            <person name="Cuomo C.A."/>
        </authorList>
    </citation>
    <scope>NUCLEOTIDE SEQUENCE [LARGE SCALE GENOMIC DNA]</scope>
    <source>
        <strain evidence="2 3">UAMH5409</strain>
    </source>
</reference>
<dbReference type="EMBL" id="PDNB01000295">
    <property type="protein sequence ID" value="PGG96106.1"/>
    <property type="molecule type" value="Genomic_DNA"/>
</dbReference>
<gene>
    <name evidence="2" type="ORF">AJ79_09732</name>
</gene>
<dbReference type="Proteomes" id="UP000223968">
    <property type="component" value="Unassembled WGS sequence"/>
</dbReference>
<keyword evidence="3" id="KW-1185">Reference proteome</keyword>
<protein>
    <recommendedName>
        <fullName evidence="4">Acetoacetate decarboxylase</fullName>
    </recommendedName>
</protein>
<evidence type="ECO:0000256" key="1">
    <source>
        <dbReference type="SAM" id="MobiDB-lite"/>
    </source>
</evidence>
<feature type="region of interest" description="Disordered" evidence="1">
    <location>
        <begin position="1"/>
        <end position="26"/>
    </location>
</feature>
<organism evidence="2 3">
    <name type="scientific">Helicocarpus griseus UAMH5409</name>
    <dbReference type="NCBI Taxonomy" id="1447875"/>
    <lineage>
        <taxon>Eukaryota</taxon>
        <taxon>Fungi</taxon>
        <taxon>Dikarya</taxon>
        <taxon>Ascomycota</taxon>
        <taxon>Pezizomycotina</taxon>
        <taxon>Eurotiomycetes</taxon>
        <taxon>Eurotiomycetidae</taxon>
        <taxon>Onygenales</taxon>
        <taxon>Ajellomycetaceae</taxon>
        <taxon>Helicocarpus</taxon>
    </lineage>
</organism>
<dbReference type="STRING" id="1447875.A0A2B7WHL1"/>
<evidence type="ECO:0008006" key="4">
    <source>
        <dbReference type="Google" id="ProtNLM"/>
    </source>
</evidence>
<name>A0A2B7WHL1_9EURO</name>
<dbReference type="OrthoDB" id="9970474at2759"/>
<dbReference type="AlphaFoldDB" id="A0A2B7WHL1"/>
<dbReference type="PANTHER" id="PTHR40518">
    <property type="entry name" value="ACETOACETATE DECARBOXYLASE"/>
    <property type="match status" value="1"/>
</dbReference>
<dbReference type="InterPro" id="IPR023375">
    <property type="entry name" value="ADC_dom_sf"/>
</dbReference>
<feature type="compositionally biased region" description="Pro residues" evidence="1">
    <location>
        <begin position="1"/>
        <end position="11"/>
    </location>
</feature>
<evidence type="ECO:0000313" key="2">
    <source>
        <dbReference type="EMBL" id="PGG96106.1"/>
    </source>
</evidence>
<dbReference type="PANTHER" id="PTHR40518:SF1">
    <property type="entry name" value="ACETOACETATE DECARBOXYLASE"/>
    <property type="match status" value="1"/>
</dbReference>
<accession>A0A2B7WHL1</accession>